<dbReference type="PANTHER" id="PTHR10587:SF133">
    <property type="entry name" value="CHITIN DEACETYLASE 1-RELATED"/>
    <property type="match status" value="1"/>
</dbReference>
<dbReference type="PANTHER" id="PTHR10587">
    <property type="entry name" value="GLYCOSYL TRANSFERASE-RELATED"/>
    <property type="match status" value="1"/>
</dbReference>
<evidence type="ECO:0000313" key="6">
    <source>
        <dbReference type="Proteomes" id="UP000600247"/>
    </source>
</evidence>
<dbReference type="InterPro" id="IPR002509">
    <property type="entry name" value="NODB_dom"/>
</dbReference>
<name>A0A917GXX9_9BACL</name>
<dbReference type="InterPro" id="IPR050248">
    <property type="entry name" value="Polysacc_deacetylase_ArnD"/>
</dbReference>
<evidence type="ECO:0000259" key="4">
    <source>
        <dbReference type="PROSITE" id="PS51677"/>
    </source>
</evidence>
<dbReference type="AlphaFoldDB" id="A0A917GXX9"/>
<feature type="region of interest" description="Disordered" evidence="3">
    <location>
        <begin position="236"/>
        <end position="255"/>
    </location>
</feature>
<reference evidence="5 6" key="1">
    <citation type="journal article" date="2014" name="Int. J. Syst. Evol. Microbiol.">
        <title>Complete genome sequence of Corynebacterium casei LMG S-19264T (=DSM 44701T), isolated from a smear-ripened cheese.</title>
        <authorList>
            <consortium name="US DOE Joint Genome Institute (JGI-PGF)"/>
            <person name="Walter F."/>
            <person name="Albersmeier A."/>
            <person name="Kalinowski J."/>
            <person name="Ruckert C."/>
        </authorList>
    </citation>
    <scope>NUCLEOTIDE SEQUENCE [LARGE SCALE GENOMIC DNA]</scope>
    <source>
        <strain evidence="5 6">CGMCC 1.15286</strain>
    </source>
</reference>
<proteinExistence type="predicted"/>
<dbReference type="InterPro" id="IPR011330">
    <property type="entry name" value="Glyco_hydro/deAcase_b/a-brl"/>
</dbReference>
<dbReference type="PROSITE" id="PS51677">
    <property type="entry name" value="NODB"/>
    <property type="match status" value="1"/>
</dbReference>
<dbReference type="GO" id="GO:0016810">
    <property type="term" value="F:hydrolase activity, acting on carbon-nitrogen (but not peptide) bonds"/>
    <property type="evidence" value="ECO:0007669"/>
    <property type="project" value="InterPro"/>
</dbReference>
<keyword evidence="6" id="KW-1185">Reference proteome</keyword>
<accession>A0A917GXX9</accession>
<organism evidence="5 6">
    <name type="scientific">Paenibacillus radicis</name>
    <name type="common">ex Gao et al. 2016</name>
    <dbReference type="NCBI Taxonomy" id="1737354"/>
    <lineage>
        <taxon>Bacteria</taxon>
        <taxon>Bacillati</taxon>
        <taxon>Bacillota</taxon>
        <taxon>Bacilli</taxon>
        <taxon>Bacillales</taxon>
        <taxon>Paenibacillaceae</taxon>
        <taxon>Paenibacillus</taxon>
    </lineage>
</organism>
<evidence type="ECO:0000256" key="3">
    <source>
        <dbReference type="SAM" id="MobiDB-lite"/>
    </source>
</evidence>
<dbReference type="Gene3D" id="3.20.20.370">
    <property type="entry name" value="Glycoside hydrolase/deacetylase"/>
    <property type="match status" value="1"/>
</dbReference>
<dbReference type="EMBL" id="BMHY01000002">
    <property type="protein sequence ID" value="GGG61119.1"/>
    <property type="molecule type" value="Genomic_DNA"/>
</dbReference>
<dbReference type="GO" id="GO:0046872">
    <property type="term" value="F:metal ion binding"/>
    <property type="evidence" value="ECO:0007669"/>
    <property type="project" value="UniProtKB-KW"/>
</dbReference>
<keyword evidence="2" id="KW-0378">Hydrolase</keyword>
<dbReference type="Proteomes" id="UP000600247">
    <property type="component" value="Unassembled WGS sequence"/>
</dbReference>
<gene>
    <name evidence="5" type="ORF">GCM10010918_13140</name>
</gene>
<protein>
    <submittedName>
        <fullName evidence="5">Polysaccharide deacetylase family sporulation protein PdaB</fullName>
    </submittedName>
</protein>
<keyword evidence="1" id="KW-0479">Metal-binding</keyword>
<feature type="compositionally biased region" description="Basic and acidic residues" evidence="3">
    <location>
        <begin position="245"/>
        <end position="255"/>
    </location>
</feature>
<dbReference type="Pfam" id="PF01522">
    <property type="entry name" value="Polysacc_deac_1"/>
    <property type="match status" value="1"/>
</dbReference>
<evidence type="ECO:0000256" key="2">
    <source>
        <dbReference type="ARBA" id="ARBA00022801"/>
    </source>
</evidence>
<dbReference type="SUPFAM" id="SSF88713">
    <property type="entry name" value="Glycoside hydrolase/deacetylase"/>
    <property type="match status" value="1"/>
</dbReference>
<feature type="domain" description="NodB homology" evidence="4">
    <location>
        <begin position="43"/>
        <end position="226"/>
    </location>
</feature>
<evidence type="ECO:0000256" key="1">
    <source>
        <dbReference type="ARBA" id="ARBA00022723"/>
    </source>
</evidence>
<dbReference type="RefSeq" id="WP_188888146.1">
    <property type="nucleotide sequence ID" value="NZ_BMHY01000002.1"/>
</dbReference>
<dbReference type="GO" id="GO:0016020">
    <property type="term" value="C:membrane"/>
    <property type="evidence" value="ECO:0007669"/>
    <property type="project" value="TreeGrafter"/>
</dbReference>
<dbReference type="CDD" id="cd10917">
    <property type="entry name" value="CE4_NodB_like_6s_7s"/>
    <property type="match status" value="1"/>
</dbReference>
<comment type="caution">
    <text evidence="5">The sequence shown here is derived from an EMBL/GenBank/DDBJ whole genome shotgun (WGS) entry which is preliminary data.</text>
</comment>
<sequence>MKWLLASLSLVLLCGFQAPVEKKDRYFYEKRGEVIWEVPLNEKKIALTFDDGPNPETTEPILDLLKEYDAKATFFVLGNRVRKYPDLIRREAEEGHEIANHTFNHIYFKGNTTLVTIEDEIVKTEELLVELTGKKPILFRPPGGFYNDNTIQVAKKLGYKTILWSWHQDTNDWRKPGVNSIVRKVLGNARNGDIVLLHDFTPSSTQTVAALRTILPELKKRGFKIVTVSELIDGEPNEGIPLQQQHDDAERSSTE</sequence>
<dbReference type="GO" id="GO:0005975">
    <property type="term" value="P:carbohydrate metabolic process"/>
    <property type="evidence" value="ECO:0007669"/>
    <property type="project" value="InterPro"/>
</dbReference>
<evidence type="ECO:0000313" key="5">
    <source>
        <dbReference type="EMBL" id="GGG61119.1"/>
    </source>
</evidence>